<proteinExistence type="predicted"/>
<reference evidence="3" key="1">
    <citation type="journal article" date="2024" name="Syst. Appl. Microbiol.">
        <title>First single-strain enrichments of Electrothrix cable bacteria, description of E. aestuarii sp. nov. and E. rattekaaiensis sp. nov., and proposal of a cable bacteria taxonomy following the rules of the SeqCode.</title>
        <authorList>
            <person name="Plum-Jensen L.E."/>
            <person name="Schramm A."/>
            <person name="Marshall I.P.G."/>
        </authorList>
    </citation>
    <scope>NUCLEOTIDE SEQUENCE</scope>
    <source>
        <strain evidence="3">Rat1</strain>
    </source>
</reference>
<feature type="transmembrane region" description="Helical" evidence="1">
    <location>
        <begin position="151"/>
        <end position="167"/>
    </location>
</feature>
<keyword evidence="1" id="KW-1133">Transmembrane helix</keyword>
<feature type="transmembrane region" description="Helical" evidence="1">
    <location>
        <begin position="115"/>
        <end position="139"/>
    </location>
</feature>
<name>A0AAU8LWR5_9BACT</name>
<dbReference type="EMBL" id="CP159373">
    <property type="protein sequence ID" value="XCN73308.1"/>
    <property type="molecule type" value="Genomic_DNA"/>
</dbReference>
<gene>
    <name evidence="3" type="ORF">Q3M24_00695</name>
</gene>
<evidence type="ECO:0000313" key="3">
    <source>
        <dbReference type="EMBL" id="XCN73308.1"/>
    </source>
</evidence>
<evidence type="ECO:0000256" key="1">
    <source>
        <dbReference type="SAM" id="Phobius"/>
    </source>
</evidence>
<feature type="chain" id="PRO_5043683851" description="MotA/TolQ/ExbB proton channel domain-containing protein" evidence="2">
    <location>
        <begin position="28"/>
        <end position="181"/>
    </location>
</feature>
<dbReference type="AlphaFoldDB" id="A0AAU8LWR5"/>
<accession>A0AAU8LWR5</accession>
<keyword evidence="1" id="KW-0812">Transmembrane</keyword>
<reference evidence="3" key="2">
    <citation type="submission" date="2024-06" db="EMBL/GenBank/DDBJ databases">
        <authorList>
            <person name="Plum-Jensen L.E."/>
            <person name="Schramm A."/>
            <person name="Marshall I.P.G."/>
        </authorList>
    </citation>
    <scope>NUCLEOTIDE SEQUENCE</scope>
    <source>
        <strain evidence="3">Rat1</strain>
    </source>
</reference>
<keyword evidence="1" id="KW-0472">Membrane</keyword>
<keyword evidence="2" id="KW-0732">Signal</keyword>
<evidence type="ECO:0008006" key="4">
    <source>
        <dbReference type="Google" id="ProtNLM"/>
    </source>
</evidence>
<sequence length="181" mass="19901">MKKRFFYIHFFCIITLWITGITAPAFAETEGVAVNSSASPADWFIYAVILLGLLSSILSMLLIRSALARSKWSIADALSEEAELTERGEDGKLLLTSDNQPILIRKLAPSSSRMVALMGTIAILFLFLSFGAFALFHFAKTGKMPEGINNVVKFLTAGLTLFAPYVVNKFSKSFEALSPKH</sequence>
<feature type="signal peptide" evidence="2">
    <location>
        <begin position="1"/>
        <end position="27"/>
    </location>
</feature>
<protein>
    <recommendedName>
        <fullName evidence="4">MotA/TolQ/ExbB proton channel domain-containing protein</fullName>
    </recommendedName>
</protein>
<feature type="transmembrane region" description="Helical" evidence="1">
    <location>
        <begin position="43"/>
        <end position="63"/>
    </location>
</feature>
<evidence type="ECO:0000256" key="2">
    <source>
        <dbReference type="SAM" id="SignalP"/>
    </source>
</evidence>
<organism evidence="3">
    <name type="scientific">Candidatus Electrothrix aestuarii</name>
    <dbReference type="NCBI Taxonomy" id="3062594"/>
    <lineage>
        <taxon>Bacteria</taxon>
        <taxon>Pseudomonadati</taxon>
        <taxon>Thermodesulfobacteriota</taxon>
        <taxon>Desulfobulbia</taxon>
        <taxon>Desulfobulbales</taxon>
        <taxon>Desulfobulbaceae</taxon>
        <taxon>Candidatus Electrothrix</taxon>
    </lineage>
</organism>
<dbReference type="KEGG" id="eaj:Q3M24_00695"/>